<keyword evidence="4" id="KW-0788">Thiol protease</keyword>
<dbReference type="Proteomes" id="UP000577707">
    <property type="component" value="Unassembled WGS sequence"/>
</dbReference>
<name>A0A7W5A0T0_9ACTN</name>
<organism evidence="6 7">
    <name type="scientific">Nocardioides albus</name>
    <dbReference type="NCBI Taxonomy" id="1841"/>
    <lineage>
        <taxon>Bacteria</taxon>
        <taxon>Bacillati</taxon>
        <taxon>Actinomycetota</taxon>
        <taxon>Actinomycetes</taxon>
        <taxon>Propionibacteriales</taxon>
        <taxon>Nocardioidaceae</taxon>
        <taxon>Nocardioides</taxon>
    </lineage>
</organism>
<dbReference type="InterPro" id="IPR051202">
    <property type="entry name" value="Peptidase_C40"/>
</dbReference>
<dbReference type="Pfam" id="PF00877">
    <property type="entry name" value="NLPC_P60"/>
    <property type="match status" value="1"/>
</dbReference>
<dbReference type="PROSITE" id="PS51935">
    <property type="entry name" value="NLPC_P60"/>
    <property type="match status" value="1"/>
</dbReference>
<protein>
    <submittedName>
        <fullName evidence="6">Cell wall-associated NlpC family hydrolase</fullName>
    </submittedName>
</protein>
<dbReference type="RefSeq" id="WP_183541662.1">
    <property type="nucleotide sequence ID" value="NZ_BMQT01000001.1"/>
</dbReference>
<evidence type="ECO:0000256" key="3">
    <source>
        <dbReference type="ARBA" id="ARBA00022801"/>
    </source>
</evidence>
<keyword evidence="2" id="KW-0645">Protease</keyword>
<evidence type="ECO:0000313" key="6">
    <source>
        <dbReference type="EMBL" id="MBB3087435.1"/>
    </source>
</evidence>
<accession>A0A7W5A0T0</accession>
<dbReference type="PANTHER" id="PTHR47053:SF1">
    <property type="entry name" value="MUREIN DD-ENDOPEPTIDASE MEPH-RELATED"/>
    <property type="match status" value="1"/>
</dbReference>
<dbReference type="GO" id="GO:0008234">
    <property type="term" value="F:cysteine-type peptidase activity"/>
    <property type="evidence" value="ECO:0007669"/>
    <property type="project" value="UniProtKB-KW"/>
</dbReference>
<dbReference type="AlphaFoldDB" id="A0A7W5A0T0"/>
<proteinExistence type="inferred from homology"/>
<evidence type="ECO:0000256" key="4">
    <source>
        <dbReference type="ARBA" id="ARBA00022807"/>
    </source>
</evidence>
<evidence type="ECO:0000259" key="5">
    <source>
        <dbReference type="PROSITE" id="PS51935"/>
    </source>
</evidence>
<dbReference type="PANTHER" id="PTHR47053">
    <property type="entry name" value="MUREIN DD-ENDOPEPTIDASE MEPH-RELATED"/>
    <property type="match status" value="1"/>
</dbReference>
<keyword evidence="3 6" id="KW-0378">Hydrolase</keyword>
<evidence type="ECO:0000313" key="7">
    <source>
        <dbReference type="Proteomes" id="UP000577707"/>
    </source>
</evidence>
<comment type="caution">
    <text evidence="6">The sequence shown here is derived from an EMBL/GenBank/DDBJ whole genome shotgun (WGS) entry which is preliminary data.</text>
</comment>
<dbReference type="Gene3D" id="3.90.1720.10">
    <property type="entry name" value="endopeptidase domain like (from Nostoc punctiforme)"/>
    <property type="match status" value="1"/>
</dbReference>
<comment type="similarity">
    <text evidence="1">Belongs to the peptidase C40 family.</text>
</comment>
<sequence length="203" mass="21327">MTTVSQPTFVVAEPAGDAEHETEVVPGEEVVVLDTQGEWTYVVVPSHASSKDERGYPGWMPAGALADAAERTVETAAGVEALLAKARSYLGVPYVWGGTTDAGIDCSGLVFRAAEAIGVRLPRDARDQAVALAAIDLDEVTAGDLYFFALEPGARITHVAIATAPPEPDGVRPMIHADGDKMLVVEESMPTDRVATLVSAARL</sequence>
<dbReference type="GO" id="GO:0006508">
    <property type="term" value="P:proteolysis"/>
    <property type="evidence" value="ECO:0007669"/>
    <property type="project" value="UniProtKB-KW"/>
</dbReference>
<feature type="domain" description="NlpC/P60" evidence="5">
    <location>
        <begin position="76"/>
        <end position="203"/>
    </location>
</feature>
<gene>
    <name evidence="6" type="ORF">FHS12_000358</name>
</gene>
<dbReference type="SUPFAM" id="SSF54001">
    <property type="entry name" value="Cysteine proteinases"/>
    <property type="match status" value="1"/>
</dbReference>
<evidence type="ECO:0000256" key="1">
    <source>
        <dbReference type="ARBA" id="ARBA00007074"/>
    </source>
</evidence>
<evidence type="ECO:0000256" key="2">
    <source>
        <dbReference type="ARBA" id="ARBA00022670"/>
    </source>
</evidence>
<dbReference type="EMBL" id="JACHXG010000001">
    <property type="protein sequence ID" value="MBB3087435.1"/>
    <property type="molecule type" value="Genomic_DNA"/>
</dbReference>
<reference evidence="6 7" key="1">
    <citation type="submission" date="2020-08" db="EMBL/GenBank/DDBJ databases">
        <title>Genomic Encyclopedia of Type Strains, Phase III (KMG-III): the genomes of soil and plant-associated and newly described type strains.</title>
        <authorList>
            <person name="Whitman W."/>
        </authorList>
    </citation>
    <scope>NUCLEOTIDE SEQUENCE [LARGE SCALE GENOMIC DNA]</scope>
    <source>
        <strain evidence="6 7">CECT 3302</strain>
    </source>
</reference>
<dbReference type="InterPro" id="IPR038765">
    <property type="entry name" value="Papain-like_cys_pep_sf"/>
</dbReference>
<keyword evidence="7" id="KW-1185">Reference proteome</keyword>
<dbReference type="InterPro" id="IPR000064">
    <property type="entry name" value="NLP_P60_dom"/>
</dbReference>